<feature type="transmembrane region" description="Helical" evidence="5">
    <location>
        <begin position="256"/>
        <end position="274"/>
    </location>
</feature>
<dbReference type="EMBL" id="RCHS01003297">
    <property type="protein sequence ID" value="RMX42756.1"/>
    <property type="molecule type" value="Genomic_DNA"/>
</dbReference>
<feature type="transmembrane region" description="Helical" evidence="5">
    <location>
        <begin position="20"/>
        <end position="43"/>
    </location>
</feature>
<evidence type="ECO:0000313" key="8">
    <source>
        <dbReference type="Proteomes" id="UP000275408"/>
    </source>
</evidence>
<protein>
    <recommendedName>
        <fullName evidence="6">G-protein coupled receptors family 2 profile 2 domain-containing protein</fullName>
    </recommendedName>
</protein>
<comment type="caution">
    <text evidence="7">The sequence shown here is derived from an EMBL/GenBank/DDBJ whole genome shotgun (WGS) entry which is preliminary data.</text>
</comment>
<feature type="transmembrane region" description="Helical" evidence="5">
    <location>
        <begin position="366"/>
        <end position="386"/>
    </location>
</feature>
<dbReference type="PANTHER" id="PTHR12011:SF347">
    <property type="entry name" value="FI21270P1-RELATED"/>
    <property type="match status" value="1"/>
</dbReference>
<evidence type="ECO:0000256" key="3">
    <source>
        <dbReference type="ARBA" id="ARBA00022989"/>
    </source>
</evidence>
<dbReference type="InterPro" id="IPR017981">
    <property type="entry name" value="GPCR_2-like_7TM"/>
</dbReference>
<keyword evidence="3 5" id="KW-1133">Transmembrane helix</keyword>
<dbReference type="Proteomes" id="UP000275408">
    <property type="component" value="Unassembled WGS sequence"/>
</dbReference>
<feature type="transmembrane region" description="Helical" evidence="5">
    <location>
        <begin position="202"/>
        <end position="224"/>
    </location>
</feature>
<gene>
    <name evidence="7" type="ORF">pdam_00014149</name>
</gene>
<keyword evidence="4 5" id="KW-0472">Membrane</keyword>
<dbReference type="InterPro" id="IPR000832">
    <property type="entry name" value="GPCR_2_secretin-like"/>
</dbReference>
<proteinExistence type="predicted"/>
<evidence type="ECO:0000256" key="4">
    <source>
        <dbReference type="ARBA" id="ARBA00023136"/>
    </source>
</evidence>
<evidence type="ECO:0000256" key="2">
    <source>
        <dbReference type="ARBA" id="ARBA00022692"/>
    </source>
</evidence>
<evidence type="ECO:0000256" key="5">
    <source>
        <dbReference type="SAM" id="Phobius"/>
    </source>
</evidence>
<evidence type="ECO:0000259" key="6">
    <source>
        <dbReference type="PROSITE" id="PS50261"/>
    </source>
</evidence>
<keyword evidence="2 5" id="KW-0812">Transmembrane</keyword>
<dbReference type="Pfam" id="PF00002">
    <property type="entry name" value="7tm_2"/>
    <property type="match status" value="3"/>
</dbReference>
<dbReference type="Gene3D" id="1.20.1070.10">
    <property type="entry name" value="Rhodopsin 7-helix transmembrane proteins"/>
    <property type="match status" value="3"/>
</dbReference>
<dbReference type="GO" id="GO:0005886">
    <property type="term" value="C:plasma membrane"/>
    <property type="evidence" value="ECO:0007669"/>
    <property type="project" value="TreeGrafter"/>
</dbReference>
<dbReference type="AlphaFoldDB" id="A0A3M6TN15"/>
<dbReference type="PROSITE" id="PS50261">
    <property type="entry name" value="G_PROTEIN_RECEP_F2_4"/>
    <property type="match status" value="1"/>
</dbReference>
<name>A0A3M6TN15_POCDA</name>
<evidence type="ECO:0000313" key="7">
    <source>
        <dbReference type="EMBL" id="RMX42756.1"/>
    </source>
</evidence>
<accession>A0A3M6TN15</accession>
<feature type="domain" description="G-protein coupled receptors family 2 profile 2" evidence="6">
    <location>
        <begin position="18"/>
        <end position="390"/>
    </location>
</feature>
<feature type="transmembrane region" description="Helical" evidence="5">
    <location>
        <begin position="175"/>
        <end position="196"/>
    </location>
</feature>
<feature type="transmembrane region" description="Helical" evidence="5">
    <location>
        <begin position="130"/>
        <end position="154"/>
    </location>
</feature>
<dbReference type="OrthoDB" id="5988891at2759"/>
<dbReference type="PANTHER" id="PTHR12011">
    <property type="entry name" value="ADHESION G-PROTEIN COUPLED RECEPTOR"/>
    <property type="match status" value="1"/>
</dbReference>
<dbReference type="GO" id="GO:0007166">
    <property type="term" value="P:cell surface receptor signaling pathway"/>
    <property type="evidence" value="ECO:0007669"/>
    <property type="project" value="InterPro"/>
</dbReference>
<dbReference type="STRING" id="46731.A0A3M6TN15"/>
<dbReference type="GO" id="GO:0004930">
    <property type="term" value="F:G protein-coupled receptor activity"/>
    <property type="evidence" value="ECO:0007669"/>
    <property type="project" value="InterPro"/>
</dbReference>
<feature type="transmembrane region" description="Helical" evidence="5">
    <location>
        <begin position="294"/>
        <end position="318"/>
    </location>
</feature>
<reference evidence="7 8" key="1">
    <citation type="journal article" date="2018" name="Sci. Rep.">
        <title>Comparative analysis of the Pocillopora damicornis genome highlights role of immune system in coral evolution.</title>
        <authorList>
            <person name="Cunning R."/>
            <person name="Bay R.A."/>
            <person name="Gillette P."/>
            <person name="Baker A.C."/>
            <person name="Traylor-Knowles N."/>
        </authorList>
    </citation>
    <scope>NUCLEOTIDE SEQUENCE [LARGE SCALE GENOMIC DNA]</scope>
    <source>
        <strain evidence="7">RSMAS</strain>
        <tissue evidence="7">Whole animal</tissue>
    </source>
</reference>
<comment type="subcellular location">
    <subcellularLocation>
        <location evidence="1">Membrane</location>
        <topology evidence="1">Multi-pass membrane protein</topology>
    </subcellularLocation>
</comment>
<keyword evidence="8" id="KW-1185">Reference proteome</keyword>
<feature type="transmembrane region" description="Helical" evidence="5">
    <location>
        <begin position="84"/>
        <end position="110"/>
    </location>
</feature>
<dbReference type="PRINTS" id="PR00249">
    <property type="entry name" value="GPCRSECRETIN"/>
</dbReference>
<sequence>MCREKTDQKLTAEDETILQIITKVGLSFSITGILLTIIVYSFITDVRQPLSQIRLSFSVSLGAGQIIFLAGIKATENRASCVTAAVLSQYFLMAAFCWMMVEGVYLYLFAMKVYNIGDKMHTCWLSSTNNLIWIFVAFVALIEVFNILIIIRVHKEMSTLVQPLVEDKRFQQLRLGMKTCVVMVPLLGVTWLFGLLLPLHKAFAYIFTLLNSTQGFMIFALHCMRNSQIRERFKRRMKTISPYAVDGNFTKKGSHVNLGFPIVMVGISLSVAAGKDGIQSYTSDKCCWLSSTNNLIWIFVAFVALVEVVNILILIQVHKKMSTLVQPMVEDKHFRQIRVSIKTCAMMVPLLGVTWLFGLLLPLHKAFAYIFTILNFTQGFLIFALHRMRNRQIRERLRSRLKTIFPYADDGNFAEKSSQRNLSDAGNVSSIELGQDRDVSKVRPSVSAC</sequence>
<feature type="transmembrane region" description="Helical" evidence="5">
    <location>
        <begin position="339"/>
        <end position="360"/>
    </location>
</feature>
<organism evidence="7 8">
    <name type="scientific">Pocillopora damicornis</name>
    <name type="common">Cauliflower coral</name>
    <name type="synonym">Millepora damicornis</name>
    <dbReference type="NCBI Taxonomy" id="46731"/>
    <lineage>
        <taxon>Eukaryota</taxon>
        <taxon>Metazoa</taxon>
        <taxon>Cnidaria</taxon>
        <taxon>Anthozoa</taxon>
        <taxon>Hexacorallia</taxon>
        <taxon>Scleractinia</taxon>
        <taxon>Astrocoeniina</taxon>
        <taxon>Pocilloporidae</taxon>
        <taxon>Pocillopora</taxon>
    </lineage>
</organism>
<evidence type="ECO:0000256" key="1">
    <source>
        <dbReference type="ARBA" id="ARBA00004141"/>
    </source>
</evidence>
<feature type="transmembrane region" description="Helical" evidence="5">
    <location>
        <begin position="55"/>
        <end position="72"/>
    </location>
</feature>